<evidence type="ECO:0000259" key="2">
    <source>
        <dbReference type="PROSITE" id="PS01148"/>
    </source>
</evidence>
<reference evidence="3 4" key="1">
    <citation type="submission" date="2019-11" db="EMBL/GenBank/DDBJ databases">
        <authorList>
            <person name="Zhang J."/>
            <person name="Sun C."/>
        </authorList>
    </citation>
    <scope>NUCLEOTIDE SEQUENCE [LARGE SCALE GENOMIC DNA]</scope>
    <source>
        <strain evidence="4">sp2</strain>
    </source>
</reference>
<dbReference type="PROSITE" id="PS01148">
    <property type="entry name" value="UPF0033"/>
    <property type="match status" value="1"/>
</dbReference>
<dbReference type="Pfam" id="PF01206">
    <property type="entry name" value="TusA"/>
    <property type="match status" value="1"/>
</dbReference>
<dbReference type="CDD" id="cd00291">
    <property type="entry name" value="SirA_YedF_YeeD"/>
    <property type="match status" value="1"/>
</dbReference>
<keyword evidence="3" id="KW-0808">Transferase</keyword>
<protein>
    <submittedName>
        <fullName evidence="3">Sulfurtransferase TusA family protein</fullName>
    </submittedName>
</protein>
<dbReference type="GO" id="GO:0016740">
    <property type="term" value="F:transferase activity"/>
    <property type="evidence" value="ECO:0007669"/>
    <property type="project" value="UniProtKB-KW"/>
</dbReference>
<evidence type="ECO:0000256" key="1">
    <source>
        <dbReference type="ARBA" id="ARBA00008984"/>
    </source>
</evidence>
<evidence type="ECO:0000313" key="3">
    <source>
        <dbReference type="EMBL" id="QGT79522.1"/>
    </source>
</evidence>
<dbReference type="EMBL" id="CP046415">
    <property type="protein sequence ID" value="QGT79522.1"/>
    <property type="molecule type" value="Genomic_DNA"/>
</dbReference>
<dbReference type="PANTHER" id="PTHR33279">
    <property type="entry name" value="SULFUR CARRIER PROTEIN YEDF-RELATED"/>
    <property type="match status" value="1"/>
</dbReference>
<dbReference type="InterPro" id="IPR036868">
    <property type="entry name" value="TusA-like_sf"/>
</dbReference>
<organism evidence="3 4">
    <name type="scientific">Guyparkeria halophila</name>
    <dbReference type="NCBI Taxonomy" id="47960"/>
    <lineage>
        <taxon>Bacteria</taxon>
        <taxon>Pseudomonadati</taxon>
        <taxon>Pseudomonadota</taxon>
        <taxon>Gammaproteobacteria</taxon>
        <taxon>Chromatiales</taxon>
        <taxon>Thioalkalibacteraceae</taxon>
        <taxon>Guyparkeria</taxon>
    </lineage>
</organism>
<keyword evidence="4" id="KW-1185">Reference proteome</keyword>
<dbReference type="KEGG" id="ghl:GM160_02375"/>
<dbReference type="SUPFAM" id="SSF64307">
    <property type="entry name" value="SirA-like"/>
    <property type="match status" value="1"/>
</dbReference>
<dbReference type="AlphaFoldDB" id="A0A6I6DCF9"/>
<proteinExistence type="inferred from homology"/>
<dbReference type="Gene3D" id="3.30.110.40">
    <property type="entry name" value="TusA-like domain"/>
    <property type="match status" value="1"/>
</dbReference>
<dbReference type="PANTHER" id="PTHR33279:SF6">
    <property type="entry name" value="SULFUR CARRIER PROTEIN YEDF-RELATED"/>
    <property type="match status" value="1"/>
</dbReference>
<gene>
    <name evidence="3" type="ORF">GM160_02375</name>
</gene>
<sequence>MPIEVDARGLSCPMPLLKARKALATASPGQRIVVMATDRGAESDFRAYCERAGHELVSLDWQGDELRVELIRGE</sequence>
<dbReference type="Proteomes" id="UP000427716">
    <property type="component" value="Chromosome"/>
</dbReference>
<comment type="similarity">
    <text evidence="1">Belongs to the sulfur carrier protein TusA family.</text>
</comment>
<evidence type="ECO:0000313" key="4">
    <source>
        <dbReference type="Proteomes" id="UP000427716"/>
    </source>
</evidence>
<feature type="domain" description="UPF0033" evidence="2">
    <location>
        <begin position="5"/>
        <end position="29"/>
    </location>
</feature>
<accession>A0A6I6DCF9</accession>
<name>A0A6I6DCF9_9GAMM</name>
<dbReference type="InterPro" id="IPR001455">
    <property type="entry name" value="TusA-like"/>
</dbReference>